<dbReference type="GO" id="GO:0005886">
    <property type="term" value="C:plasma membrane"/>
    <property type="evidence" value="ECO:0007669"/>
    <property type="project" value="UniProtKB-SubCell"/>
</dbReference>
<dbReference type="PROSITE" id="PS50850">
    <property type="entry name" value="MFS"/>
    <property type="match status" value="1"/>
</dbReference>
<dbReference type="SUPFAM" id="SSF103473">
    <property type="entry name" value="MFS general substrate transporter"/>
    <property type="match status" value="1"/>
</dbReference>
<evidence type="ECO:0000256" key="5">
    <source>
        <dbReference type="SAM" id="Phobius"/>
    </source>
</evidence>
<evidence type="ECO:0000256" key="4">
    <source>
        <dbReference type="ARBA" id="ARBA00023136"/>
    </source>
</evidence>
<dbReference type="GO" id="GO:0022857">
    <property type="term" value="F:transmembrane transporter activity"/>
    <property type="evidence" value="ECO:0007669"/>
    <property type="project" value="InterPro"/>
</dbReference>
<evidence type="ECO:0000256" key="3">
    <source>
        <dbReference type="ARBA" id="ARBA00022989"/>
    </source>
</evidence>
<feature type="transmembrane region" description="Helical" evidence="5">
    <location>
        <begin position="207"/>
        <end position="225"/>
    </location>
</feature>
<evidence type="ECO:0000313" key="7">
    <source>
        <dbReference type="EMBL" id="ADG98518.1"/>
    </source>
</evidence>
<keyword evidence="8" id="KW-1185">Reference proteome</keyword>
<comment type="subcellular location">
    <subcellularLocation>
        <location evidence="1">Cell membrane</location>
        <topology evidence="1">Multi-pass membrane protein</topology>
    </subcellularLocation>
</comment>
<dbReference type="Gene3D" id="1.20.1250.20">
    <property type="entry name" value="MFS general substrate transporter like domains"/>
    <property type="match status" value="2"/>
</dbReference>
<keyword evidence="4 5" id="KW-0472">Membrane</keyword>
<dbReference type="EMBL" id="CP001958">
    <property type="protein sequence ID" value="ADG98518.1"/>
    <property type="molecule type" value="Genomic_DNA"/>
</dbReference>
<dbReference type="InterPro" id="IPR020846">
    <property type="entry name" value="MFS_dom"/>
</dbReference>
<dbReference type="AlphaFoldDB" id="D6Z988"/>
<protein>
    <submittedName>
        <fullName evidence="7">Major facilitator superfamily MFS_1</fullName>
    </submittedName>
</protein>
<dbReference type="PANTHER" id="PTHR23527:SF1">
    <property type="entry name" value="BLL3282 PROTEIN"/>
    <property type="match status" value="1"/>
</dbReference>
<name>D6Z988_SEGRD</name>
<feature type="transmembrane region" description="Helical" evidence="5">
    <location>
        <begin position="163"/>
        <end position="186"/>
    </location>
</feature>
<feature type="domain" description="Major facilitator superfamily (MFS) profile" evidence="6">
    <location>
        <begin position="1"/>
        <end position="391"/>
    </location>
</feature>
<feature type="transmembrane region" description="Helical" evidence="5">
    <location>
        <begin position="302"/>
        <end position="322"/>
    </location>
</feature>
<dbReference type="KEGG" id="srt:Srot_2062"/>
<feature type="transmembrane region" description="Helical" evidence="5">
    <location>
        <begin position="46"/>
        <end position="68"/>
    </location>
</feature>
<dbReference type="eggNOG" id="COG2271">
    <property type="taxonomic scope" value="Bacteria"/>
</dbReference>
<sequence length="401" mass="41756">MSRLGLPLGDARPRHEFVRGRHHGHRRGRFLIPALLAQRGLSLPQAGLVAAMTSFGITLTLIGWGFLIDRHGERWTLTAGLALAGTSTWTAALGGDPRWIGGCLFVAGMACGSTNAASGRIVVGWFPKEQRGLAMGIRQMAQPLGMGADALALPGVAQHQGVAASLIIPAVAALVFAALCAVFARTPQAKSAEHAAADGDNPYRRGSFLWLLHAVSVLLVIPQNLVWTYMFTWLNHSLGWGETRAGALVALANVLGAAGRVAAGIWSDRAGSRTWTIRMIAAIAAGLLGCLALASWGHATPAAVALMVAACVITCADNGLAFTSVAEFAGPSWSGRALGAQNTCQYTAGFLVPPCFGWLIETTSYTSSFAVCAVIAASAIALVPKDEGDRARGVSGRRCGP</sequence>
<organism evidence="7 8">
    <name type="scientific">Segniliparus rotundus (strain ATCC BAA-972 / CDC 1076 / CIP 108378 / DSM 44985 / JCM 13578)</name>
    <dbReference type="NCBI Taxonomy" id="640132"/>
    <lineage>
        <taxon>Bacteria</taxon>
        <taxon>Bacillati</taxon>
        <taxon>Actinomycetota</taxon>
        <taxon>Actinomycetes</taxon>
        <taxon>Mycobacteriales</taxon>
        <taxon>Segniliparaceae</taxon>
        <taxon>Segniliparus</taxon>
    </lineage>
</organism>
<evidence type="ECO:0000313" key="8">
    <source>
        <dbReference type="Proteomes" id="UP000002247"/>
    </source>
</evidence>
<dbReference type="Pfam" id="PF07690">
    <property type="entry name" value="MFS_1"/>
    <property type="match status" value="1"/>
</dbReference>
<dbReference type="InterPro" id="IPR052952">
    <property type="entry name" value="MFS-Transporter"/>
</dbReference>
<feature type="transmembrane region" description="Helical" evidence="5">
    <location>
        <begin position="245"/>
        <end position="263"/>
    </location>
</feature>
<dbReference type="InterPro" id="IPR011701">
    <property type="entry name" value="MFS"/>
</dbReference>
<evidence type="ECO:0000256" key="1">
    <source>
        <dbReference type="ARBA" id="ARBA00004651"/>
    </source>
</evidence>
<dbReference type="HOGENOM" id="CLU_001265_58_1_11"/>
<evidence type="ECO:0000256" key="2">
    <source>
        <dbReference type="ARBA" id="ARBA00022692"/>
    </source>
</evidence>
<feature type="transmembrane region" description="Helical" evidence="5">
    <location>
        <begin position="75"/>
        <end position="93"/>
    </location>
</feature>
<dbReference type="Proteomes" id="UP000002247">
    <property type="component" value="Chromosome"/>
</dbReference>
<proteinExistence type="predicted"/>
<reference evidence="7 8" key="1">
    <citation type="journal article" date="2010" name="Stand. Genomic Sci.">
        <title>Complete genome sequence of Segniliparus rotundus type strain (CDC 1076).</title>
        <authorList>
            <person name="Sikorski J."/>
            <person name="Lapidus A."/>
            <person name="Copeland A."/>
            <person name="Misra M."/>
            <person name="Glavina Del Rio T."/>
            <person name="Nolan M."/>
            <person name="Lucas S."/>
            <person name="Chen F."/>
            <person name="Tice H."/>
            <person name="Cheng J.F."/>
            <person name="Jando M."/>
            <person name="Schneider S."/>
            <person name="Bruce D."/>
            <person name="Goodwin L."/>
            <person name="Pitluck S."/>
            <person name="Liolios K."/>
            <person name="Mikhailova N."/>
            <person name="Pati A."/>
            <person name="Ivanova N."/>
            <person name="Mavromatis K."/>
            <person name="Chen A."/>
            <person name="Palaniappan K."/>
            <person name="Chertkov O."/>
            <person name="Land M."/>
            <person name="Hauser L."/>
            <person name="Chang Y.J."/>
            <person name="Jeffries C.D."/>
            <person name="Brettin T."/>
            <person name="Detter J.C."/>
            <person name="Han C."/>
            <person name="Rohde M."/>
            <person name="Goker M."/>
            <person name="Bristow J."/>
            <person name="Eisen J.A."/>
            <person name="Markowitz V."/>
            <person name="Hugenholtz P."/>
            <person name="Kyrpides N.C."/>
            <person name="Klenk H.P."/>
        </authorList>
    </citation>
    <scope>NUCLEOTIDE SEQUENCE [LARGE SCALE GENOMIC DNA]</scope>
    <source>
        <strain evidence="8">ATCC BAA-972 / CDC 1076 / CIP 108378 / DSM 44985 / JCM 13578</strain>
    </source>
</reference>
<dbReference type="InterPro" id="IPR036259">
    <property type="entry name" value="MFS_trans_sf"/>
</dbReference>
<keyword evidence="3 5" id="KW-1133">Transmembrane helix</keyword>
<accession>D6Z988</accession>
<feature type="transmembrane region" description="Helical" evidence="5">
    <location>
        <begin position="275"/>
        <end position="296"/>
    </location>
</feature>
<dbReference type="PANTHER" id="PTHR23527">
    <property type="entry name" value="BLL3282 PROTEIN"/>
    <property type="match status" value="1"/>
</dbReference>
<gene>
    <name evidence="7" type="ordered locus">Srot_2062</name>
</gene>
<keyword evidence="2 5" id="KW-0812">Transmembrane</keyword>
<evidence type="ECO:0000259" key="6">
    <source>
        <dbReference type="PROSITE" id="PS50850"/>
    </source>
</evidence>